<dbReference type="AlphaFoldDB" id="A0A371HFZ4"/>
<reference evidence="1" key="1">
    <citation type="submission" date="2018-05" db="EMBL/GenBank/DDBJ databases">
        <title>Draft genome of Mucuna pruriens seed.</title>
        <authorList>
            <person name="Nnadi N.E."/>
            <person name="Vos R."/>
            <person name="Hasami M.H."/>
            <person name="Devisetty U.K."/>
            <person name="Aguiy J.C."/>
        </authorList>
    </citation>
    <scope>NUCLEOTIDE SEQUENCE [LARGE SCALE GENOMIC DNA]</scope>
    <source>
        <strain evidence="1">JCA_2017</strain>
    </source>
</reference>
<evidence type="ECO:0000313" key="2">
    <source>
        <dbReference type="Proteomes" id="UP000257109"/>
    </source>
</evidence>
<organism evidence="1 2">
    <name type="scientific">Mucuna pruriens</name>
    <name type="common">Velvet bean</name>
    <name type="synonym">Dolichos pruriens</name>
    <dbReference type="NCBI Taxonomy" id="157652"/>
    <lineage>
        <taxon>Eukaryota</taxon>
        <taxon>Viridiplantae</taxon>
        <taxon>Streptophyta</taxon>
        <taxon>Embryophyta</taxon>
        <taxon>Tracheophyta</taxon>
        <taxon>Spermatophyta</taxon>
        <taxon>Magnoliopsida</taxon>
        <taxon>eudicotyledons</taxon>
        <taxon>Gunneridae</taxon>
        <taxon>Pentapetalae</taxon>
        <taxon>rosids</taxon>
        <taxon>fabids</taxon>
        <taxon>Fabales</taxon>
        <taxon>Fabaceae</taxon>
        <taxon>Papilionoideae</taxon>
        <taxon>50 kb inversion clade</taxon>
        <taxon>NPAAA clade</taxon>
        <taxon>indigoferoid/millettioid clade</taxon>
        <taxon>Phaseoleae</taxon>
        <taxon>Mucuna</taxon>
    </lineage>
</organism>
<accession>A0A371HFZ4</accession>
<gene>
    <name evidence="1" type="ORF">CR513_14946</name>
</gene>
<keyword evidence="2" id="KW-1185">Reference proteome</keyword>
<protein>
    <submittedName>
        <fullName evidence="1">Uncharacterized protein</fullName>
    </submittedName>
</protein>
<dbReference type="EMBL" id="QJKJ01002705">
    <property type="protein sequence ID" value="RDY01699.1"/>
    <property type="molecule type" value="Genomic_DNA"/>
</dbReference>
<name>A0A371HFZ4_MUCPR</name>
<comment type="caution">
    <text evidence="1">The sequence shown here is derived from an EMBL/GenBank/DDBJ whole genome shotgun (WGS) entry which is preliminary data.</text>
</comment>
<feature type="non-terminal residue" evidence="1">
    <location>
        <position position="1"/>
    </location>
</feature>
<sequence>MLIMARDETYIEDIENYPGYIEGDELKALSGGNHGGHPIKCFDLKCMDSNTLLCKPWGTNQFLGCTICPPKFAFKAVAFTTTLFSRQCRTCVFPDIFK</sequence>
<evidence type="ECO:0000313" key="1">
    <source>
        <dbReference type="EMBL" id="RDY01699.1"/>
    </source>
</evidence>
<dbReference type="Proteomes" id="UP000257109">
    <property type="component" value="Unassembled WGS sequence"/>
</dbReference>
<proteinExistence type="predicted"/>